<gene>
    <name evidence="2" type="ORF">JVT61DRAFT_3950</name>
</gene>
<feature type="transmembrane region" description="Helical" evidence="1">
    <location>
        <begin position="20"/>
        <end position="42"/>
    </location>
</feature>
<evidence type="ECO:0000256" key="1">
    <source>
        <dbReference type="SAM" id="Phobius"/>
    </source>
</evidence>
<proteinExistence type="predicted"/>
<reference evidence="2" key="1">
    <citation type="submission" date="2021-03" db="EMBL/GenBank/DDBJ databases">
        <title>Evolutionary innovations through gain and loss of genes in the ectomycorrhizal Boletales.</title>
        <authorList>
            <person name="Wu G."/>
            <person name="Miyauchi S."/>
            <person name="Morin E."/>
            <person name="Yang Z.-L."/>
            <person name="Xu J."/>
            <person name="Martin F.M."/>
        </authorList>
    </citation>
    <scope>NUCLEOTIDE SEQUENCE</scope>
    <source>
        <strain evidence="2">BR01</strain>
    </source>
</reference>
<dbReference type="EMBL" id="JAGFBS010000017">
    <property type="protein sequence ID" value="KAG6374592.1"/>
    <property type="molecule type" value="Genomic_DNA"/>
</dbReference>
<evidence type="ECO:0000313" key="2">
    <source>
        <dbReference type="EMBL" id="KAG6374592.1"/>
    </source>
</evidence>
<organism evidence="2 3">
    <name type="scientific">Boletus reticuloceps</name>
    <dbReference type="NCBI Taxonomy" id="495285"/>
    <lineage>
        <taxon>Eukaryota</taxon>
        <taxon>Fungi</taxon>
        <taxon>Dikarya</taxon>
        <taxon>Basidiomycota</taxon>
        <taxon>Agaricomycotina</taxon>
        <taxon>Agaricomycetes</taxon>
        <taxon>Agaricomycetidae</taxon>
        <taxon>Boletales</taxon>
        <taxon>Boletineae</taxon>
        <taxon>Boletaceae</taxon>
        <taxon>Boletoideae</taxon>
        <taxon>Boletus</taxon>
    </lineage>
</organism>
<protein>
    <submittedName>
        <fullName evidence="2">Uncharacterized protein</fullName>
    </submittedName>
</protein>
<keyword evidence="1" id="KW-0812">Transmembrane</keyword>
<keyword evidence="3" id="KW-1185">Reference proteome</keyword>
<keyword evidence="1" id="KW-1133">Transmembrane helix</keyword>
<dbReference type="Proteomes" id="UP000683000">
    <property type="component" value="Unassembled WGS sequence"/>
</dbReference>
<comment type="caution">
    <text evidence="2">The sequence shown here is derived from an EMBL/GenBank/DDBJ whole genome shotgun (WGS) entry which is preliminary data.</text>
</comment>
<evidence type="ECO:0000313" key="3">
    <source>
        <dbReference type="Proteomes" id="UP000683000"/>
    </source>
</evidence>
<dbReference type="AlphaFoldDB" id="A0A8I2YMN0"/>
<sequence>MNSNSTCVHVLSFNPQLFPSHWLSLPYLPQLFQYSLYILIYYPRRLLCCVPMKIYSFSLVLQLLHPWLHYNLNLRNGTHQQFLGPLPITPQTLKLLGLHQ</sequence>
<keyword evidence="1" id="KW-0472">Membrane</keyword>
<name>A0A8I2YMN0_9AGAM</name>
<accession>A0A8I2YMN0</accession>